<dbReference type="SMR" id="A0A1H6ANJ1"/>
<evidence type="ECO:0000313" key="2">
    <source>
        <dbReference type="EMBL" id="SEG50111.1"/>
    </source>
</evidence>
<evidence type="ECO:0000313" key="4">
    <source>
        <dbReference type="Proteomes" id="UP000199690"/>
    </source>
</evidence>
<dbReference type="Proteomes" id="UP000236729">
    <property type="component" value="Unassembled WGS sequence"/>
</dbReference>
<evidence type="ECO:0008006" key="6">
    <source>
        <dbReference type="Google" id="ProtNLM"/>
    </source>
</evidence>
<accession>A0A1I2D4V2</accession>
<sequence length="379" mass="41629">MSEVPVGQGPVHLSLRMGPKLARPVPPEVTAALLSAQITSTAGERSGFQLSFDLTKKGRIIDRLLPEGFFDPKTRIIVSISIRATPVVLLDGLIVRNEVGSSNQPGQSTLTITGEDLTLLLDLEERADRYPNLAPSQRVERILRKYADYGIEPRIVGEQIHQPPREQLRVDYQSSTDLQYVNDLAHANGYTFYLEPGPRPGRSTAYWGPEKRLGQRQHALNVNMGANSTVDQLTFAYDGTAREQPEARVQDPSTRDITLLPDPDIGPLRPPLARRASPALKRKALPGTAKMDPERARAQALARAATSADAISGSGQLDVDRHGYVLRPRELVGVRGAGVTYDGDYYVKSVTHNLRVGSYQQNFTLSREGLVAGSDRVRP</sequence>
<gene>
    <name evidence="2" type="ORF">SAMN02982929_02410</name>
    <name evidence="3" type="ORF">SAMN05216506_11418</name>
</gene>
<reference evidence="4 5" key="1">
    <citation type="submission" date="2016-10" db="EMBL/GenBank/DDBJ databases">
        <authorList>
            <person name="Varghese N."/>
            <person name="Submissions S."/>
        </authorList>
    </citation>
    <scope>NUCLEOTIDE SEQUENCE [LARGE SCALE GENOMIC DNA]</scope>
    <source>
        <strain evidence="5">ATCC 20501</strain>
        <strain evidence="3 4">CGMCC 4.3529</strain>
    </source>
</reference>
<dbReference type="RefSeq" id="WP_093357226.1">
    <property type="nucleotide sequence ID" value="NZ_FNVB01000003.1"/>
</dbReference>
<keyword evidence="4" id="KW-1185">Reference proteome</keyword>
<dbReference type="Proteomes" id="UP000199690">
    <property type="component" value="Unassembled WGS sequence"/>
</dbReference>
<dbReference type="SUPFAM" id="SSF69279">
    <property type="entry name" value="Phage tail proteins"/>
    <property type="match status" value="1"/>
</dbReference>
<evidence type="ECO:0000313" key="5">
    <source>
        <dbReference type="Proteomes" id="UP000236729"/>
    </source>
</evidence>
<evidence type="ECO:0000256" key="1">
    <source>
        <dbReference type="SAM" id="MobiDB-lite"/>
    </source>
</evidence>
<accession>A0A1H6ANJ1</accession>
<name>A0A1H6ANJ1_9PSEU</name>
<feature type="region of interest" description="Disordered" evidence="1">
    <location>
        <begin position="242"/>
        <end position="272"/>
    </location>
</feature>
<protein>
    <recommendedName>
        <fullName evidence="6">Phage protein D</fullName>
    </recommendedName>
</protein>
<reference evidence="2" key="2">
    <citation type="submission" date="2016-10" db="EMBL/GenBank/DDBJ databases">
        <authorList>
            <person name="de Groot N.N."/>
        </authorList>
    </citation>
    <scope>NUCLEOTIDE SEQUENCE [LARGE SCALE GENOMIC DNA]</scope>
    <source>
        <strain evidence="2">ATCC 20501</strain>
    </source>
</reference>
<dbReference type="EMBL" id="FNVB01000003">
    <property type="protein sequence ID" value="SEG50111.1"/>
    <property type="molecule type" value="Genomic_DNA"/>
</dbReference>
<proteinExistence type="predicted"/>
<organism evidence="2 5">
    <name type="scientific">Saccharopolyspora kobensis</name>
    <dbReference type="NCBI Taxonomy" id="146035"/>
    <lineage>
        <taxon>Bacteria</taxon>
        <taxon>Bacillati</taxon>
        <taxon>Actinomycetota</taxon>
        <taxon>Actinomycetes</taxon>
        <taxon>Pseudonocardiales</taxon>
        <taxon>Pseudonocardiaceae</taxon>
        <taxon>Saccharopolyspora</taxon>
    </lineage>
</organism>
<evidence type="ECO:0000313" key="3">
    <source>
        <dbReference type="EMBL" id="SFE75558.1"/>
    </source>
</evidence>
<dbReference type="EMBL" id="FOME01000014">
    <property type="protein sequence ID" value="SFE75558.1"/>
    <property type="molecule type" value="Genomic_DNA"/>
</dbReference>
<dbReference type="AlphaFoldDB" id="A0A1H6ANJ1"/>